<feature type="non-terminal residue" evidence="4">
    <location>
        <position position="490"/>
    </location>
</feature>
<dbReference type="SMART" id="SM00360">
    <property type="entry name" value="RRM"/>
    <property type="match status" value="4"/>
</dbReference>
<dbReference type="InterPro" id="IPR034208">
    <property type="entry name" value="RBM45_RRM4"/>
</dbReference>
<sequence length="490" mass="55211">MTDDSNVRTYADSLDDPPNSRLFLVTSKSTTEEVIREHFSVFGDIQDIWVVKDKHTKESKGVAFVKFAKSSQACKAMEDMHGKCLAEGTKPIKVFIAQSRSSGSHRDVEDEELTRIFIMIPKTFTEEDLKEKFKEYGDIEYCIVIRNKTTGESKGLGYVRYLKPSQAAMAIENCDRNYRAILAEPKNRASAPCDNDYFSTPRSDHMSHDPGMNSYPFGMLSPPFLKPEYEVQFKFSAETEASNFGVNEMRGSDSITKCLLVSSRASLSQEQMFNLFDLIPGLDNCEMQRDPYGYNKGQALVRYNNVGSAVYAKEKLHGFEYPPGNRLVLTYIEDGEEKSSPVGMMALQLVAAQMMSMVWSSPVGQQFMKTSSGYSSGSSTQMNRLQTDVSLPPHRKLAPADSRVKERLFIVFNPAPLPVDVLEDVFCRFGSLIEVYIVQGRNVGYIKFADRKSANEAMITLHSKVINGVKLKVMLADPPKEESHKRQRTY</sequence>
<name>A0ABS2XWF9_POLSP</name>
<feature type="domain" description="RRM" evidence="3">
    <location>
        <begin position="257"/>
        <end position="334"/>
    </location>
</feature>
<dbReference type="InterPro" id="IPR000504">
    <property type="entry name" value="RRM_dom"/>
</dbReference>
<dbReference type="Proteomes" id="UP001166093">
    <property type="component" value="Unassembled WGS sequence"/>
</dbReference>
<keyword evidence="1 2" id="KW-0694">RNA-binding</keyword>
<feature type="domain" description="RRM" evidence="3">
    <location>
        <begin position="114"/>
        <end position="188"/>
    </location>
</feature>
<feature type="non-terminal residue" evidence="4">
    <location>
        <position position="1"/>
    </location>
</feature>
<dbReference type="Pfam" id="PF00076">
    <property type="entry name" value="RRM_1"/>
    <property type="match status" value="4"/>
</dbReference>
<feature type="domain" description="RRM" evidence="3">
    <location>
        <begin position="7"/>
        <end position="99"/>
    </location>
</feature>
<gene>
    <name evidence="4" type="primary">Rbm45_0</name>
    <name evidence="4" type="ORF">GTO93_0002646</name>
</gene>
<dbReference type="Gene3D" id="3.30.70.330">
    <property type="match status" value="4"/>
</dbReference>
<evidence type="ECO:0000259" key="3">
    <source>
        <dbReference type="PROSITE" id="PS50102"/>
    </source>
</evidence>
<dbReference type="InterPro" id="IPR034206">
    <property type="entry name" value="RBM45_RRM2"/>
</dbReference>
<evidence type="ECO:0000313" key="5">
    <source>
        <dbReference type="Proteomes" id="UP001166093"/>
    </source>
</evidence>
<dbReference type="InterPro" id="IPR012677">
    <property type="entry name" value="Nucleotide-bd_a/b_plait_sf"/>
</dbReference>
<dbReference type="CDD" id="cd12368">
    <property type="entry name" value="RRM3_RBM45"/>
    <property type="match status" value="1"/>
</dbReference>
<dbReference type="CDD" id="cd12369">
    <property type="entry name" value="RRM4_RBM45"/>
    <property type="match status" value="1"/>
</dbReference>
<protein>
    <submittedName>
        <fullName evidence="4">RBM45 protein</fullName>
    </submittedName>
</protein>
<evidence type="ECO:0000256" key="2">
    <source>
        <dbReference type="PROSITE-ProRule" id="PRU00176"/>
    </source>
</evidence>
<organism evidence="4 5">
    <name type="scientific">Polyodon spathula</name>
    <name type="common">North American paddlefish</name>
    <name type="synonym">Squalus spathula</name>
    <dbReference type="NCBI Taxonomy" id="7913"/>
    <lineage>
        <taxon>Eukaryota</taxon>
        <taxon>Metazoa</taxon>
        <taxon>Chordata</taxon>
        <taxon>Craniata</taxon>
        <taxon>Vertebrata</taxon>
        <taxon>Euteleostomi</taxon>
        <taxon>Actinopterygii</taxon>
        <taxon>Chondrostei</taxon>
        <taxon>Acipenseriformes</taxon>
        <taxon>Polyodontidae</taxon>
        <taxon>Polyodon</taxon>
    </lineage>
</organism>
<dbReference type="PROSITE" id="PS50102">
    <property type="entry name" value="RRM"/>
    <property type="match status" value="4"/>
</dbReference>
<accession>A0ABS2XWF9</accession>
<dbReference type="InterPro" id="IPR034203">
    <property type="entry name" value="RBM45_RRM1"/>
</dbReference>
<dbReference type="InterPro" id="IPR035979">
    <property type="entry name" value="RBD_domain_sf"/>
</dbReference>
<evidence type="ECO:0000256" key="1">
    <source>
        <dbReference type="ARBA" id="ARBA00022884"/>
    </source>
</evidence>
<dbReference type="InterPro" id="IPR034207">
    <property type="entry name" value="RBM45_RRM3"/>
</dbReference>
<feature type="domain" description="RRM" evidence="3">
    <location>
        <begin position="406"/>
        <end position="478"/>
    </location>
</feature>
<keyword evidence="5" id="KW-1185">Reference proteome</keyword>
<dbReference type="CDD" id="cd12367">
    <property type="entry name" value="RRM2_RBM45"/>
    <property type="match status" value="1"/>
</dbReference>
<proteinExistence type="predicted"/>
<reference evidence="4" key="1">
    <citation type="journal article" date="2021" name="Cell">
        <title>Tracing the genetic footprints of vertebrate landing in non-teleost ray-finned fishes.</title>
        <authorList>
            <person name="Bi X."/>
            <person name="Wang K."/>
            <person name="Yang L."/>
            <person name="Pan H."/>
            <person name="Jiang H."/>
            <person name="Wei Q."/>
            <person name="Fang M."/>
            <person name="Yu H."/>
            <person name="Zhu C."/>
            <person name="Cai Y."/>
            <person name="He Y."/>
            <person name="Gan X."/>
            <person name="Zeng H."/>
            <person name="Yu D."/>
            <person name="Zhu Y."/>
            <person name="Jiang H."/>
            <person name="Qiu Q."/>
            <person name="Yang H."/>
            <person name="Zhang Y.E."/>
            <person name="Wang W."/>
            <person name="Zhu M."/>
            <person name="He S."/>
            <person name="Zhang G."/>
        </authorList>
    </citation>
    <scope>NUCLEOTIDE SEQUENCE</scope>
    <source>
        <strain evidence="4">Pddl_001</strain>
    </source>
</reference>
<dbReference type="EMBL" id="JAAWVQ010078075">
    <property type="protein sequence ID" value="MBN3278257.1"/>
    <property type="molecule type" value="Genomic_DNA"/>
</dbReference>
<dbReference type="CDD" id="cd12366">
    <property type="entry name" value="RRM1_RBM45"/>
    <property type="match status" value="1"/>
</dbReference>
<dbReference type="PANTHER" id="PTHR48027">
    <property type="entry name" value="HETEROGENEOUS NUCLEAR RIBONUCLEOPROTEIN 87F-RELATED"/>
    <property type="match status" value="1"/>
</dbReference>
<dbReference type="SUPFAM" id="SSF54928">
    <property type="entry name" value="RNA-binding domain, RBD"/>
    <property type="match status" value="2"/>
</dbReference>
<dbReference type="InterPro" id="IPR052462">
    <property type="entry name" value="SLIRP/GR-RBP-like"/>
</dbReference>
<evidence type="ECO:0000313" key="4">
    <source>
        <dbReference type="EMBL" id="MBN3278257.1"/>
    </source>
</evidence>
<comment type="caution">
    <text evidence="4">The sequence shown here is derived from an EMBL/GenBank/DDBJ whole genome shotgun (WGS) entry which is preliminary data.</text>
</comment>